<protein>
    <recommendedName>
        <fullName evidence="3">DNA-3-methyladenine glycosylase II</fullName>
        <ecNumber evidence="3">3.2.2.21</ecNumber>
    </recommendedName>
</protein>
<dbReference type="GO" id="GO:0043916">
    <property type="term" value="F:DNA-7-methylguanine glycosylase activity"/>
    <property type="evidence" value="ECO:0007669"/>
    <property type="project" value="TreeGrafter"/>
</dbReference>
<dbReference type="CDD" id="cd00056">
    <property type="entry name" value="ENDO3c"/>
    <property type="match status" value="1"/>
</dbReference>
<dbReference type="Gene3D" id="1.10.340.30">
    <property type="entry name" value="Hypothetical protein, domain 2"/>
    <property type="match status" value="1"/>
</dbReference>
<evidence type="ECO:0000256" key="3">
    <source>
        <dbReference type="ARBA" id="ARBA00012000"/>
    </source>
</evidence>
<name>A0A149W0N8_9PROT</name>
<dbReference type="PATRIC" id="fig|1789004.3.peg.406"/>
<dbReference type="GO" id="GO:0032993">
    <property type="term" value="C:protein-DNA complex"/>
    <property type="evidence" value="ECO:0007669"/>
    <property type="project" value="TreeGrafter"/>
</dbReference>
<accession>A0A149W0N8</accession>
<dbReference type="PANTHER" id="PTHR43003:SF5">
    <property type="entry name" value="DNA-3-METHYLADENINE GLYCOSYLASE"/>
    <property type="match status" value="1"/>
</dbReference>
<gene>
    <name evidence="7" type="primary">alkA</name>
    <name evidence="7" type="ORF">FEMY_04070</name>
</gene>
<dbReference type="STRING" id="1789004.FEMY_04070"/>
<comment type="catalytic activity">
    <reaction evidence="1">
        <text>Hydrolysis of alkylated DNA, releasing 3-methyladenine, 3-methylguanine, 7-methylguanine and 7-methyladenine.</text>
        <dbReference type="EC" id="3.2.2.21"/>
    </reaction>
</comment>
<dbReference type="RefSeq" id="WP_082783091.1">
    <property type="nucleotide sequence ID" value="NZ_LRRD01000006.1"/>
</dbReference>
<dbReference type="FunFam" id="1.10.340.30:FF:000004">
    <property type="entry name" value="DNA-3-methyladenine glycosylase II"/>
    <property type="match status" value="1"/>
</dbReference>
<sequence length="220" mass="24730">MNSPSPAGPEDSPVSLDQKGIWDKAIQALKGIDVPLDVLMARYDRPTWTEAGSAFQTLARAITGQQISVRAADSLWKRFSALGAVEPAAVRDLSLEELRQCGYSSRKVDYLKDLARHFSTGLVTEAELRAASDAQVHALLTRVHGIGRWSTEMFLIFYLRRPDVFPVADLGLQRALRLHFSGLKEAPVPDLVSYAERWRPWRSVVTWVLWRSLDPVEVIY</sequence>
<dbReference type="GO" id="GO:0006285">
    <property type="term" value="P:base-excision repair, AP site formation"/>
    <property type="evidence" value="ECO:0007669"/>
    <property type="project" value="TreeGrafter"/>
</dbReference>
<dbReference type="Pfam" id="PF00730">
    <property type="entry name" value="HhH-GPD"/>
    <property type="match status" value="1"/>
</dbReference>
<dbReference type="AlphaFoldDB" id="A0A149W0N8"/>
<dbReference type="GO" id="GO:0008725">
    <property type="term" value="F:DNA-3-methyladenine glycosylase activity"/>
    <property type="evidence" value="ECO:0007669"/>
    <property type="project" value="TreeGrafter"/>
</dbReference>
<dbReference type="InterPro" id="IPR051912">
    <property type="entry name" value="Alkylbase_DNA_Glycosylase/TA"/>
</dbReference>
<evidence type="ECO:0000256" key="2">
    <source>
        <dbReference type="ARBA" id="ARBA00010817"/>
    </source>
</evidence>
<dbReference type="GO" id="GO:0032131">
    <property type="term" value="F:alkylated DNA binding"/>
    <property type="evidence" value="ECO:0007669"/>
    <property type="project" value="TreeGrafter"/>
</dbReference>
<dbReference type="InterPro" id="IPR003265">
    <property type="entry name" value="HhH-GPD_domain"/>
</dbReference>
<evidence type="ECO:0000256" key="1">
    <source>
        <dbReference type="ARBA" id="ARBA00000086"/>
    </source>
</evidence>
<reference evidence="7 8" key="1">
    <citation type="submission" date="2016-01" db="EMBL/GenBank/DDBJ databases">
        <title>Genome sequence of the acidophilic iron oxidising Ferrovum strain Z-31.</title>
        <authorList>
            <person name="Poehlein A."/>
            <person name="Ullrich S.R."/>
            <person name="Schloemann M."/>
            <person name="Muehling M."/>
            <person name="Daniel R."/>
        </authorList>
    </citation>
    <scope>NUCLEOTIDE SEQUENCE [LARGE SCALE GENOMIC DNA]</scope>
    <source>
        <strain evidence="7 8">Z-31</strain>
    </source>
</reference>
<evidence type="ECO:0000256" key="5">
    <source>
        <dbReference type="ARBA" id="ARBA00023204"/>
    </source>
</evidence>
<dbReference type="EC" id="3.2.2.21" evidence="3"/>
<dbReference type="SMART" id="SM00478">
    <property type="entry name" value="ENDO3c"/>
    <property type="match status" value="1"/>
</dbReference>
<keyword evidence="7" id="KW-0378">Hydrolase</keyword>
<keyword evidence="4" id="KW-0227">DNA damage</keyword>
<keyword evidence="8" id="KW-1185">Reference proteome</keyword>
<dbReference type="Gene3D" id="1.10.1670.40">
    <property type="match status" value="1"/>
</dbReference>
<dbReference type="PANTHER" id="PTHR43003">
    <property type="entry name" value="DNA-3-METHYLADENINE GLYCOSYLASE"/>
    <property type="match status" value="1"/>
</dbReference>
<keyword evidence="7" id="KW-0326">Glycosidase</keyword>
<dbReference type="EMBL" id="LRRD01000006">
    <property type="protein sequence ID" value="KXW59045.1"/>
    <property type="molecule type" value="Genomic_DNA"/>
</dbReference>
<organism evidence="7 8">
    <name type="scientific">Ferrovum myxofaciens</name>
    <dbReference type="NCBI Taxonomy" id="416213"/>
    <lineage>
        <taxon>Bacteria</taxon>
        <taxon>Pseudomonadati</taxon>
        <taxon>Pseudomonadota</taxon>
        <taxon>Betaproteobacteria</taxon>
        <taxon>Ferrovales</taxon>
        <taxon>Ferrovaceae</taxon>
        <taxon>Ferrovum</taxon>
    </lineage>
</organism>
<evidence type="ECO:0000259" key="6">
    <source>
        <dbReference type="SMART" id="SM00478"/>
    </source>
</evidence>
<comment type="similarity">
    <text evidence="2">Belongs to the alkylbase DNA glycosidase AlkA family.</text>
</comment>
<feature type="domain" description="HhH-GPD" evidence="6">
    <location>
        <begin position="63"/>
        <end position="214"/>
    </location>
</feature>
<evidence type="ECO:0000313" key="7">
    <source>
        <dbReference type="EMBL" id="KXW59045.1"/>
    </source>
</evidence>
<dbReference type="SUPFAM" id="SSF48150">
    <property type="entry name" value="DNA-glycosylase"/>
    <property type="match status" value="1"/>
</dbReference>
<keyword evidence="5" id="KW-0234">DNA repair</keyword>
<evidence type="ECO:0000313" key="8">
    <source>
        <dbReference type="Proteomes" id="UP000075653"/>
    </source>
</evidence>
<dbReference type="GO" id="GO:0006307">
    <property type="term" value="P:DNA alkylation repair"/>
    <property type="evidence" value="ECO:0007669"/>
    <property type="project" value="TreeGrafter"/>
</dbReference>
<evidence type="ECO:0000256" key="4">
    <source>
        <dbReference type="ARBA" id="ARBA00022763"/>
    </source>
</evidence>
<comment type="caution">
    <text evidence="7">The sequence shown here is derived from an EMBL/GenBank/DDBJ whole genome shotgun (WGS) entry which is preliminary data.</text>
</comment>
<proteinExistence type="inferred from homology"/>
<dbReference type="InterPro" id="IPR011257">
    <property type="entry name" value="DNA_glycosylase"/>
</dbReference>
<dbReference type="Proteomes" id="UP000075653">
    <property type="component" value="Unassembled WGS sequence"/>
</dbReference>